<feature type="transmembrane region" description="Helical" evidence="7">
    <location>
        <begin position="127"/>
        <end position="145"/>
    </location>
</feature>
<keyword evidence="2" id="KW-0813">Transport</keyword>
<dbReference type="Pfam" id="PF00528">
    <property type="entry name" value="BPD_transp_1"/>
    <property type="match status" value="1"/>
</dbReference>
<accession>A0A6J6XSY5</accession>
<proteinExistence type="predicted"/>
<evidence type="ECO:0000256" key="2">
    <source>
        <dbReference type="ARBA" id="ARBA00022448"/>
    </source>
</evidence>
<dbReference type="PANTHER" id="PTHR43386:SF1">
    <property type="entry name" value="D,D-DIPEPTIDE TRANSPORT SYSTEM PERMEASE PROTEIN DDPC-RELATED"/>
    <property type="match status" value="1"/>
</dbReference>
<keyword evidence="4 7" id="KW-0812">Transmembrane</keyword>
<dbReference type="PANTHER" id="PTHR43386">
    <property type="entry name" value="OLIGOPEPTIDE TRANSPORT SYSTEM PERMEASE PROTEIN APPC"/>
    <property type="match status" value="1"/>
</dbReference>
<dbReference type="InterPro" id="IPR035906">
    <property type="entry name" value="MetI-like_sf"/>
</dbReference>
<feature type="transmembrane region" description="Helical" evidence="7">
    <location>
        <begin position="229"/>
        <end position="252"/>
    </location>
</feature>
<dbReference type="Gene3D" id="1.10.3720.10">
    <property type="entry name" value="MetI-like"/>
    <property type="match status" value="1"/>
</dbReference>
<dbReference type="GO" id="GO:0005886">
    <property type="term" value="C:plasma membrane"/>
    <property type="evidence" value="ECO:0007669"/>
    <property type="project" value="UniProtKB-SubCell"/>
</dbReference>
<evidence type="ECO:0000256" key="5">
    <source>
        <dbReference type="ARBA" id="ARBA00022989"/>
    </source>
</evidence>
<organism evidence="9">
    <name type="scientific">freshwater metagenome</name>
    <dbReference type="NCBI Taxonomy" id="449393"/>
    <lineage>
        <taxon>unclassified sequences</taxon>
        <taxon>metagenomes</taxon>
        <taxon>ecological metagenomes</taxon>
    </lineage>
</organism>
<keyword evidence="6 7" id="KW-0472">Membrane</keyword>
<feature type="transmembrane region" description="Helical" evidence="7">
    <location>
        <begin position="67"/>
        <end position="90"/>
    </location>
</feature>
<evidence type="ECO:0000256" key="7">
    <source>
        <dbReference type="SAM" id="Phobius"/>
    </source>
</evidence>
<protein>
    <submittedName>
        <fullName evidence="9">Unannotated protein</fullName>
    </submittedName>
</protein>
<gene>
    <name evidence="9" type="ORF">UFOPK2975_01167</name>
</gene>
<evidence type="ECO:0000256" key="3">
    <source>
        <dbReference type="ARBA" id="ARBA00022475"/>
    </source>
</evidence>
<dbReference type="CDD" id="cd06261">
    <property type="entry name" value="TM_PBP2"/>
    <property type="match status" value="1"/>
</dbReference>
<dbReference type="AlphaFoldDB" id="A0A6J6XSY5"/>
<evidence type="ECO:0000256" key="4">
    <source>
        <dbReference type="ARBA" id="ARBA00022692"/>
    </source>
</evidence>
<dbReference type="InterPro" id="IPR000515">
    <property type="entry name" value="MetI-like"/>
</dbReference>
<dbReference type="InterPro" id="IPR050366">
    <property type="entry name" value="BP-dependent_transpt_permease"/>
</dbReference>
<sequence>MNKRIVYCVLGFHAVVALFAPLLPLAPTDEQNPGAMLQGFSTAHWLGTDALGRDVLSRALHGGRPSLVIALIATALSAIIGVALGSLAALAGGWIDEALARLIDFLLAAPTLILLLLIASFFGHDPFILSVTLGLMYAAPIARVARGSTQVLLARDFVRVARLQGGRGINLLFGEVLTNVWRVVLTEIAMQFTWIILAFSSLSFLGLGASPPTPEWGLMIAEARSYMTINPLSVITPIVMLASLVLAVQALVDRE</sequence>
<feature type="transmembrane region" description="Helical" evidence="7">
    <location>
        <begin position="5"/>
        <end position="26"/>
    </location>
</feature>
<reference evidence="9" key="1">
    <citation type="submission" date="2020-05" db="EMBL/GenBank/DDBJ databases">
        <authorList>
            <person name="Chiriac C."/>
            <person name="Salcher M."/>
            <person name="Ghai R."/>
            <person name="Kavagutti S V."/>
        </authorList>
    </citation>
    <scope>NUCLEOTIDE SEQUENCE</scope>
</reference>
<dbReference type="SUPFAM" id="SSF161098">
    <property type="entry name" value="MetI-like"/>
    <property type="match status" value="1"/>
</dbReference>
<name>A0A6J6XSY5_9ZZZZ</name>
<feature type="transmembrane region" description="Helical" evidence="7">
    <location>
        <begin position="192"/>
        <end position="209"/>
    </location>
</feature>
<keyword evidence="3" id="KW-1003">Cell membrane</keyword>
<feature type="transmembrane region" description="Helical" evidence="7">
    <location>
        <begin position="102"/>
        <end position="121"/>
    </location>
</feature>
<evidence type="ECO:0000259" key="8">
    <source>
        <dbReference type="PROSITE" id="PS50928"/>
    </source>
</evidence>
<dbReference type="EMBL" id="CAFAAG010000109">
    <property type="protein sequence ID" value="CAB4799305.1"/>
    <property type="molecule type" value="Genomic_DNA"/>
</dbReference>
<dbReference type="GO" id="GO:0055085">
    <property type="term" value="P:transmembrane transport"/>
    <property type="evidence" value="ECO:0007669"/>
    <property type="project" value="InterPro"/>
</dbReference>
<comment type="subcellular location">
    <subcellularLocation>
        <location evidence="1">Cell membrane</location>
        <topology evidence="1">Multi-pass membrane protein</topology>
    </subcellularLocation>
</comment>
<evidence type="ECO:0000256" key="6">
    <source>
        <dbReference type="ARBA" id="ARBA00023136"/>
    </source>
</evidence>
<dbReference type="PROSITE" id="PS50928">
    <property type="entry name" value="ABC_TM1"/>
    <property type="match status" value="1"/>
</dbReference>
<feature type="domain" description="ABC transmembrane type-1" evidence="8">
    <location>
        <begin position="63"/>
        <end position="252"/>
    </location>
</feature>
<evidence type="ECO:0000313" key="9">
    <source>
        <dbReference type="EMBL" id="CAB4799305.1"/>
    </source>
</evidence>
<keyword evidence="5 7" id="KW-1133">Transmembrane helix</keyword>
<evidence type="ECO:0000256" key="1">
    <source>
        <dbReference type="ARBA" id="ARBA00004651"/>
    </source>
</evidence>